<protein>
    <submittedName>
        <fullName evidence="2">Uncharacterized protein</fullName>
    </submittedName>
</protein>
<keyword evidence="3" id="KW-1185">Reference proteome</keyword>
<dbReference type="EMBL" id="JAWDGP010006027">
    <property type="protein sequence ID" value="KAK3748374.1"/>
    <property type="molecule type" value="Genomic_DNA"/>
</dbReference>
<organism evidence="2 3">
    <name type="scientific">Elysia crispata</name>
    <name type="common">lettuce slug</name>
    <dbReference type="NCBI Taxonomy" id="231223"/>
    <lineage>
        <taxon>Eukaryota</taxon>
        <taxon>Metazoa</taxon>
        <taxon>Spiralia</taxon>
        <taxon>Lophotrochozoa</taxon>
        <taxon>Mollusca</taxon>
        <taxon>Gastropoda</taxon>
        <taxon>Heterobranchia</taxon>
        <taxon>Euthyneura</taxon>
        <taxon>Panpulmonata</taxon>
        <taxon>Sacoglossa</taxon>
        <taxon>Placobranchoidea</taxon>
        <taxon>Plakobranchidae</taxon>
        <taxon>Elysia</taxon>
    </lineage>
</organism>
<evidence type="ECO:0000313" key="2">
    <source>
        <dbReference type="EMBL" id="KAK3748374.1"/>
    </source>
</evidence>
<name>A0AAE0YJW8_9GAST</name>
<sequence>MIVDLVDINKYLVTQGKSQEIEHVVLIYPIHYSMIDDLVDINKDLVTQGKSQETEHVVLIYPIHYSMIDDLVDINKDLLERPSTQTFKNGSKLEVIYTAKVNPTPQKVFPATSPTPVSSAERVCKGDKGGGGGEGEGHLDQVYVHIDQHSGGNQGQPDITKISQRESERRVNGLPARELIPYRDGRVTARELIPYRDERVTRSRAHSVQSWTGYPLESSFRTEVDGLPARELIPYRGGRVTR</sequence>
<feature type="region of interest" description="Disordered" evidence="1">
    <location>
        <begin position="107"/>
        <end position="135"/>
    </location>
</feature>
<dbReference type="Proteomes" id="UP001283361">
    <property type="component" value="Unassembled WGS sequence"/>
</dbReference>
<evidence type="ECO:0000313" key="3">
    <source>
        <dbReference type="Proteomes" id="UP001283361"/>
    </source>
</evidence>
<dbReference type="AlphaFoldDB" id="A0AAE0YJW8"/>
<gene>
    <name evidence="2" type="ORF">RRG08_018216</name>
</gene>
<accession>A0AAE0YJW8</accession>
<comment type="caution">
    <text evidence="2">The sequence shown here is derived from an EMBL/GenBank/DDBJ whole genome shotgun (WGS) entry which is preliminary data.</text>
</comment>
<reference evidence="2" key="1">
    <citation type="journal article" date="2023" name="G3 (Bethesda)">
        <title>A reference genome for the long-term kleptoplast-retaining sea slug Elysia crispata morphotype clarki.</title>
        <authorList>
            <person name="Eastman K.E."/>
            <person name="Pendleton A.L."/>
            <person name="Shaikh M.A."/>
            <person name="Suttiyut T."/>
            <person name="Ogas R."/>
            <person name="Tomko P."/>
            <person name="Gavelis G."/>
            <person name="Widhalm J.R."/>
            <person name="Wisecaver J.H."/>
        </authorList>
    </citation>
    <scope>NUCLEOTIDE SEQUENCE</scope>
    <source>
        <strain evidence="2">ECLA1</strain>
    </source>
</reference>
<evidence type="ECO:0000256" key="1">
    <source>
        <dbReference type="SAM" id="MobiDB-lite"/>
    </source>
</evidence>
<proteinExistence type="predicted"/>